<evidence type="ECO:0000256" key="2">
    <source>
        <dbReference type="PIRSR" id="PIRSR601310-3"/>
    </source>
</evidence>
<evidence type="ECO:0000313" key="6">
    <source>
        <dbReference type="Proteomes" id="UP000030700"/>
    </source>
</evidence>
<keyword evidence="6" id="KW-1185">Reference proteome</keyword>
<dbReference type="GO" id="GO:0016787">
    <property type="term" value="F:hydrolase activity"/>
    <property type="evidence" value="ECO:0007669"/>
    <property type="project" value="UniProtKB-KW"/>
</dbReference>
<dbReference type="Gene3D" id="3.30.428.10">
    <property type="entry name" value="HIT-like"/>
    <property type="match status" value="1"/>
</dbReference>
<dbReference type="CDD" id="cd01276">
    <property type="entry name" value="PKCI_related"/>
    <property type="match status" value="1"/>
</dbReference>
<evidence type="ECO:0000313" key="5">
    <source>
        <dbReference type="EMBL" id="GAK54236.1"/>
    </source>
</evidence>
<feature type="domain" description="HIT" evidence="4">
    <location>
        <begin position="5"/>
        <end position="114"/>
    </location>
</feature>
<dbReference type="AlphaFoldDB" id="A0A081BS55"/>
<proteinExistence type="predicted"/>
<keyword evidence="5" id="KW-0378">Hydrolase</keyword>
<dbReference type="SUPFAM" id="SSF54197">
    <property type="entry name" value="HIT-like"/>
    <property type="match status" value="1"/>
</dbReference>
<dbReference type="PANTHER" id="PTHR23089">
    <property type="entry name" value="HISTIDINE TRIAD HIT PROTEIN"/>
    <property type="match status" value="1"/>
</dbReference>
<evidence type="ECO:0000256" key="1">
    <source>
        <dbReference type="PIRSR" id="PIRSR601310-1"/>
    </source>
</evidence>
<feature type="short sequence motif" description="Histidine triad motif" evidence="2 3">
    <location>
        <begin position="98"/>
        <end position="102"/>
    </location>
</feature>
<dbReference type="InterPro" id="IPR036265">
    <property type="entry name" value="HIT-like_sf"/>
</dbReference>
<name>A0A081BS55_9BACT</name>
<feature type="active site" description="Tele-AMP-histidine intermediate" evidence="1">
    <location>
        <position position="100"/>
    </location>
</feature>
<evidence type="ECO:0000259" key="4">
    <source>
        <dbReference type="PROSITE" id="PS51084"/>
    </source>
</evidence>
<reference evidence="5" key="1">
    <citation type="journal article" date="2015" name="PeerJ">
        <title>First genomic representation of candidate bacterial phylum KSB3 points to enhanced environmental sensing as a trigger of wastewater bulking.</title>
        <authorList>
            <person name="Sekiguchi Y."/>
            <person name="Ohashi A."/>
            <person name="Parks D.H."/>
            <person name="Yamauchi T."/>
            <person name="Tyson G.W."/>
            <person name="Hugenholtz P."/>
        </authorList>
    </citation>
    <scope>NUCLEOTIDE SEQUENCE [LARGE SCALE GENOMIC DNA]</scope>
</reference>
<dbReference type="STRING" id="1499966.U14_05515"/>
<accession>A0A081BS55</accession>
<evidence type="ECO:0000256" key="3">
    <source>
        <dbReference type="PROSITE-ProRule" id="PRU00464"/>
    </source>
</evidence>
<dbReference type="PRINTS" id="PR00332">
    <property type="entry name" value="HISTRIAD"/>
</dbReference>
<protein>
    <submittedName>
        <fullName evidence="5">Diadenosine tetraphosphate Ap4A hydrolase</fullName>
    </submittedName>
</protein>
<dbReference type="Pfam" id="PF11969">
    <property type="entry name" value="DcpS_C"/>
    <property type="match status" value="1"/>
</dbReference>
<organism evidence="5">
    <name type="scientific">Candidatus Moduliflexus flocculans</name>
    <dbReference type="NCBI Taxonomy" id="1499966"/>
    <lineage>
        <taxon>Bacteria</taxon>
        <taxon>Candidatus Moduliflexota</taxon>
        <taxon>Candidatus Moduliflexia</taxon>
        <taxon>Candidatus Moduliflexales</taxon>
        <taxon>Candidatus Moduliflexaceae</taxon>
    </lineage>
</organism>
<dbReference type="EMBL" id="DF820461">
    <property type="protein sequence ID" value="GAK54236.1"/>
    <property type="molecule type" value="Genomic_DNA"/>
</dbReference>
<gene>
    <name evidence="5" type="ORF">U14_05515</name>
</gene>
<dbReference type="HOGENOM" id="CLU_056776_8_1_0"/>
<sequence>MQDCIFCQIAHHEIPSTVVFEDDEVIAFEDIDPQAPVHILLVPKQHINTLMELKENEMEVLQHLFLVTQQIATMKQIEYSGFRVVLNCNSHGGQTVYHLHAHLLGGRKMNWPPG</sequence>
<dbReference type="Proteomes" id="UP000030700">
    <property type="component" value="Unassembled WGS sequence"/>
</dbReference>
<dbReference type="InterPro" id="IPR011146">
    <property type="entry name" value="HIT-like"/>
</dbReference>
<dbReference type="PROSITE" id="PS51084">
    <property type="entry name" value="HIT_2"/>
    <property type="match status" value="1"/>
</dbReference>
<dbReference type="InterPro" id="IPR001310">
    <property type="entry name" value="Histidine_triad_HIT"/>
</dbReference>